<evidence type="ECO:0000313" key="4">
    <source>
        <dbReference type="EMBL" id="MBD2722039.1"/>
    </source>
</evidence>
<gene>
    <name evidence="4" type="ORF">IC234_07855</name>
</gene>
<feature type="chain" id="PRO_5046149083" description="Heavy metal binding domain-containing protein" evidence="2">
    <location>
        <begin position="22"/>
        <end position="78"/>
    </location>
</feature>
<evidence type="ECO:0000313" key="5">
    <source>
        <dbReference type="Proteomes" id="UP000606003"/>
    </source>
</evidence>
<feature type="signal peptide" evidence="2">
    <location>
        <begin position="1"/>
        <end position="21"/>
    </location>
</feature>
<feature type="domain" description="Heavy metal binding" evidence="3">
    <location>
        <begin position="50"/>
        <end position="77"/>
    </location>
</feature>
<reference evidence="4 5" key="1">
    <citation type="submission" date="2020-09" db="EMBL/GenBank/DDBJ databases">
        <authorList>
            <person name="Kim M.K."/>
        </authorList>
    </citation>
    <scope>NUCLEOTIDE SEQUENCE [LARGE SCALE GENOMIC DNA]</scope>
    <source>
        <strain evidence="4 5">BT189</strain>
    </source>
</reference>
<dbReference type="Pfam" id="PF19335">
    <property type="entry name" value="HMBD"/>
    <property type="match status" value="1"/>
</dbReference>
<accession>A0ABR8JVQ2</accession>
<keyword evidence="5" id="KW-1185">Reference proteome</keyword>
<dbReference type="InterPro" id="IPR045800">
    <property type="entry name" value="HMBD"/>
</dbReference>
<dbReference type="EMBL" id="JACXAC010000002">
    <property type="protein sequence ID" value="MBD2722039.1"/>
    <property type="molecule type" value="Genomic_DNA"/>
</dbReference>
<sequence length="78" mass="7982">MRFSLRAIFFLGLSASSQLLSSCEQQKPAAAAPATSTSAPAPAPAAQARYECPMGCAGSQSSQPGKCPTCGMDLEKKS</sequence>
<evidence type="ECO:0000256" key="1">
    <source>
        <dbReference type="SAM" id="MobiDB-lite"/>
    </source>
</evidence>
<name>A0ABR8JVQ2_9BACT</name>
<comment type="caution">
    <text evidence="4">The sequence shown here is derived from an EMBL/GenBank/DDBJ whole genome shotgun (WGS) entry which is preliminary data.</text>
</comment>
<evidence type="ECO:0000259" key="3">
    <source>
        <dbReference type="Pfam" id="PF19335"/>
    </source>
</evidence>
<keyword evidence="2" id="KW-0732">Signal</keyword>
<dbReference type="Proteomes" id="UP000606003">
    <property type="component" value="Unassembled WGS sequence"/>
</dbReference>
<dbReference type="RefSeq" id="WP_190923294.1">
    <property type="nucleotide sequence ID" value="NZ_JACXAC010000002.1"/>
</dbReference>
<dbReference type="PROSITE" id="PS51257">
    <property type="entry name" value="PROKAR_LIPOPROTEIN"/>
    <property type="match status" value="1"/>
</dbReference>
<feature type="region of interest" description="Disordered" evidence="1">
    <location>
        <begin position="56"/>
        <end position="78"/>
    </location>
</feature>
<proteinExistence type="predicted"/>
<organism evidence="4 5">
    <name type="scientific">Hymenobacter armeniacus</name>
    <dbReference type="NCBI Taxonomy" id="2771358"/>
    <lineage>
        <taxon>Bacteria</taxon>
        <taxon>Pseudomonadati</taxon>
        <taxon>Bacteroidota</taxon>
        <taxon>Cytophagia</taxon>
        <taxon>Cytophagales</taxon>
        <taxon>Hymenobacteraceae</taxon>
        <taxon>Hymenobacter</taxon>
    </lineage>
</organism>
<evidence type="ECO:0000256" key="2">
    <source>
        <dbReference type="SAM" id="SignalP"/>
    </source>
</evidence>
<protein>
    <recommendedName>
        <fullName evidence="3">Heavy metal binding domain-containing protein</fullName>
    </recommendedName>
</protein>